<dbReference type="SUPFAM" id="SSF81321">
    <property type="entry name" value="Family A G protein-coupled receptor-like"/>
    <property type="match status" value="1"/>
</dbReference>
<evidence type="ECO:0000256" key="4">
    <source>
        <dbReference type="ARBA" id="ARBA00022989"/>
    </source>
</evidence>
<dbReference type="EnsemblMetazoa" id="G32110.13">
    <property type="protein sequence ID" value="G32110.13:cds"/>
    <property type="gene ID" value="G32110"/>
</dbReference>
<dbReference type="PRINTS" id="PR00237">
    <property type="entry name" value="GPCRRHODOPSN"/>
</dbReference>
<dbReference type="SMART" id="SM01381">
    <property type="entry name" value="7TM_GPCR_Srsx"/>
    <property type="match status" value="1"/>
</dbReference>
<evidence type="ECO:0000313" key="12">
    <source>
        <dbReference type="EnsemblMetazoa" id="G32110.6:cds"/>
    </source>
</evidence>
<dbReference type="PANTHER" id="PTHR22752:SF14">
    <property type="entry name" value="G-PROTEIN COUPLED RECEPTORS FAMILY 1 PROFILE DOMAIN-CONTAINING PROTEIN"/>
    <property type="match status" value="1"/>
</dbReference>
<dbReference type="Gene3D" id="1.20.1070.10">
    <property type="entry name" value="Rhodopsin 7-helix transmembrane proteins"/>
    <property type="match status" value="1"/>
</dbReference>
<evidence type="ECO:0000256" key="1">
    <source>
        <dbReference type="ARBA" id="ARBA00004651"/>
    </source>
</evidence>
<dbReference type="EnsemblMetazoa" id="G32110.6">
    <property type="protein sequence ID" value="G32110.6:cds"/>
    <property type="gene ID" value="G32110"/>
</dbReference>
<evidence type="ECO:0000256" key="10">
    <source>
        <dbReference type="SAM" id="Phobius"/>
    </source>
</evidence>
<feature type="domain" description="G-protein coupled receptors family 1 profile" evidence="11">
    <location>
        <begin position="84"/>
        <end position="338"/>
    </location>
</feature>
<organism evidence="12 13">
    <name type="scientific">Magallana gigas</name>
    <name type="common">Pacific oyster</name>
    <name type="synonym">Crassostrea gigas</name>
    <dbReference type="NCBI Taxonomy" id="29159"/>
    <lineage>
        <taxon>Eukaryota</taxon>
        <taxon>Metazoa</taxon>
        <taxon>Spiralia</taxon>
        <taxon>Lophotrochozoa</taxon>
        <taxon>Mollusca</taxon>
        <taxon>Bivalvia</taxon>
        <taxon>Autobranchia</taxon>
        <taxon>Pteriomorphia</taxon>
        <taxon>Ostreida</taxon>
        <taxon>Ostreoidea</taxon>
        <taxon>Ostreidae</taxon>
        <taxon>Magallana</taxon>
    </lineage>
</organism>
<feature type="transmembrane region" description="Helical" evidence="10">
    <location>
        <begin position="227"/>
        <end position="253"/>
    </location>
</feature>
<feature type="transmembrane region" description="Helical" evidence="10">
    <location>
        <begin position="181"/>
        <end position="203"/>
    </location>
</feature>
<feature type="transmembrane region" description="Helical" evidence="10">
    <location>
        <begin position="281"/>
        <end position="299"/>
    </location>
</feature>
<keyword evidence="3 10" id="KW-0812">Transmembrane</keyword>
<evidence type="ECO:0000256" key="6">
    <source>
        <dbReference type="ARBA" id="ARBA00023136"/>
    </source>
</evidence>
<accession>A0A8W8MAU6</accession>
<evidence type="ECO:0000256" key="3">
    <source>
        <dbReference type="ARBA" id="ARBA00022692"/>
    </source>
</evidence>
<dbReference type="InterPro" id="IPR000276">
    <property type="entry name" value="GPCR_Rhodpsn"/>
</dbReference>
<evidence type="ECO:0000256" key="9">
    <source>
        <dbReference type="SAM" id="MobiDB-lite"/>
    </source>
</evidence>
<evidence type="ECO:0000313" key="13">
    <source>
        <dbReference type="Proteomes" id="UP000005408"/>
    </source>
</evidence>
<name>A0A8W8MAU6_MAGGI</name>
<evidence type="ECO:0000256" key="7">
    <source>
        <dbReference type="ARBA" id="ARBA00023170"/>
    </source>
</evidence>
<evidence type="ECO:0000256" key="8">
    <source>
        <dbReference type="ARBA" id="ARBA00023224"/>
    </source>
</evidence>
<reference evidence="12" key="1">
    <citation type="submission" date="2022-08" db="UniProtKB">
        <authorList>
            <consortium name="EnsemblMetazoa"/>
        </authorList>
    </citation>
    <scope>IDENTIFICATION</scope>
    <source>
        <strain evidence="12">05x7-T-G4-1.051#20</strain>
    </source>
</reference>
<dbReference type="InterPro" id="IPR017452">
    <property type="entry name" value="GPCR_Rhodpsn_7TM"/>
</dbReference>
<evidence type="ECO:0000259" key="11">
    <source>
        <dbReference type="PROSITE" id="PS50262"/>
    </source>
</evidence>
<feature type="transmembrane region" description="Helical" evidence="10">
    <location>
        <begin position="105"/>
        <end position="129"/>
    </location>
</feature>
<keyword evidence="4 10" id="KW-1133">Transmembrane helix</keyword>
<keyword evidence="5" id="KW-0297">G-protein coupled receptor</keyword>
<keyword evidence="6 10" id="KW-0472">Membrane</keyword>
<evidence type="ECO:0000256" key="2">
    <source>
        <dbReference type="ARBA" id="ARBA00022475"/>
    </source>
</evidence>
<protein>
    <recommendedName>
        <fullName evidence="11">G-protein coupled receptors family 1 profile domain-containing protein</fullName>
    </recommendedName>
</protein>
<keyword evidence="13" id="KW-1185">Reference proteome</keyword>
<feature type="transmembrane region" description="Helical" evidence="10">
    <location>
        <begin position="141"/>
        <end position="161"/>
    </location>
</feature>
<feature type="transmembrane region" description="Helical" evidence="10">
    <location>
        <begin position="70"/>
        <end position="93"/>
    </location>
</feature>
<dbReference type="PROSITE" id="PS50262">
    <property type="entry name" value="G_PROTEIN_RECEP_F1_2"/>
    <property type="match status" value="1"/>
</dbReference>
<keyword evidence="7" id="KW-0675">Receptor</keyword>
<keyword evidence="8" id="KW-0807">Transducer</keyword>
<dbReference type="AlphaFoldDB" id="A0A8W8MAU6"/>
<proteinExistence type="predicted"/>
<dbReference type="Proteomes" id="UP000005408">
    <property type="component" value="Unassembled WGS sequence"/>
</dbReference>
<dbReference type="GO" id="GO:0004930">
    <property type="term" value="F:G protein-coupled receptor activity"/>
    <property type="evidence" value="ECO:0007669"/>
    <property type="project" value="UniProtKB-KW"/>
</dbReference>
<evidence type="ECO:0000256" key="5">
    <source>
        <dbReference type="ARBA" id="ARBA00023040"/>
    </source>
</evidence>
<sequence length="679" mass="76473">MSSSPWVSVTTTVFADHQYHYNETELQTSHPLPVSDLLSSTGFHGNTSNVTSPSYDHVHTSWTLVETVVFATWLIISMVFTVGGNFMVIAVVWRHRGMRTRTNMFIVNLAIADFLIGILLAPISLTTLISHDWILGDEMCFLNSFLNAVCFLTSLQTLMYISIHKYLSITRPLLRITKCKILIMIMAAWLWGIICAALTTKILSHYEYKPRTMQCGPAYPTFTAQSIIFHFIIGISNLYLPLGIMLFCYIRIFQEIKKHMQRMDENSAMDRNQIFSQQRRVTVTLFIVLACFVLCWLPYCVYSNYVTFVEDKTTIPAWANGVAYCAGYMNSACNPIIYAWRSPSFREGYKEILCQEPSYVVSDDTMHDSSPGPRRRISLFINSVRASHRGSRMGSDDSLSHYSLHSLNKAHKANKANDSSTHKLLRKLTGKTAKGSSIIKRDGSVILVKNGKIVSMREDVRRRNPSGDLDDVFLPCSSPLADKYKNGTRPPLIRQPNLNILYESNSERVVLGQAKENGSALRCRSISEEDVKSSTHSIEKVNSSAPNIEILISEATNADETQTVTDNLCPQCQRLSTFKPLETRCSHGLFPSPVTIRRSRSDTIRQSASNSPEETVHLLSKSDQNVYKLPLLASPSSPSFERLKTHSQTNGTASDGEINVNVPLYTRRWLKKNVNSVQT</sequence>
<dbReference type="PANTHER" id="PTHR22752">
    <property type="entry name" value="G PROTEIN-COUPLED RECEPTOR"/>
    <property type="match status" value="1"/>
</dbReference>
<dbReference type="GO" id="GO:0005886">
    <property type="term" value="C:plasma membrane"/>
    <property type="evidence" value="ECO:0007669"/>
    <property type="project" value="UniProtKB-SubCell"/>
</dbReference>
<keyword evidence="2" id="KW-1003">Cell membrane</keyword>
<dbReference type="Pfam" id="PF00001">
    <property type="entry name" value="7tm_1"/>
    <property type="match status" value="1"/>
</dbReference>
<feature type="region of interest" description="Disordered" evidence="9">
    <location>
        <begin position="638"/>
        <end position="657"/>
    </location>
</feature>
<dbReference type="CDD" id="cd00637">
    <property type="entry name" value="7tm_classA_rhodopsin-like"/>
    <property type="match status" value="1"/>
</dbReference>
<comment type="subcellular location">
    <subcellularLocation>
        <location evidence="1">Cell membrane</location>
        <topology evidence="1">Multi-pass membrane protein</topology>
    </subcellularLocation>
</comment>